<dbReference type="InterPro" id="IPR032466">
    <property type="entry name" value="Metal_Hydrolase"/>
</dbReference>
<dbReference type="SUPFAM" id="SSF51556">
    <property type="entry name" value="Metallo-dependent hydrolases"/>
    <property type="match status" value="1"/>
</dbReference>
<dbReference type="Proteomes" id="UP000220629">
    <property type="component" value="Unassembled WGS sequence"/>
</dbReference>
<dbReference type="RefSeq" id="WP_098154054.1">
    <property type="nucleotide sequence ID" value="NZ_CADEQB010000027.1"/>
</dbReference>
<dbReference type="NCBIfam" id="NF004636">
    <property type="entry name" value="PRK05985.1"/>
    <property type="match status" value="1"/>
</dbReference>
<dbReference type="SUPFAM" id="SSF51338">
    <property type="entry name" value="Composite domain of metallo-dependent hydrolases"/>
    <property type="match status" value="1"/>
</dbReference>
<dbReference type="PANTHER" id="PTHR32027:SF9">
    <property type="entry name" value="BLL3847 PROTEIN"/>
    <property type="match status" value="1"/>
</dbReference>
<evidence type="ECO:0000313" key="3">
    <source>
        <dbReference type="Proteomes" id="UP000220629"/>
    </source>
</evidence>
<reference evidence="3" key="1">
    <citation type="submission" date="2017-09" db="EMBL/GenBank/DDBJ databases">
        <title>FDA dAtabase for Regulatory Grade micrObial Sequences (FDA-ARGOS): Supporting development and validation of Infectious Disease Dx tests.</title>
        <authorList>
            <person name="Minogue T."/>
            <person name="Wolcott M."/>
            <person name="Wasieloski L."/>
            <person name="Aguilar W."/>
            <person name="Moore D."/>
            <person name="Tallon L."/>
            <person name="Sadzewicz L."/>
            <person name="Ott S."/>
            <person name="Zhao X."/>
            <person name="Nagaraj S."/>
            <person name="Vavikolanu K."/>
            <person name="Aluvathingal J."/>
            <person name="Nadendla S."/>
            <person name="Sichtig H."/>
        </authorList>
    </citation>
    <scope>NUCLEOTIDE SEQUENCE [LARGE SCALE GENOMIC DNA]</scope>
    <source>
        <strain evidence="3">FDAARGOS_390</strain>
    </source>
</reference>
<gene>
    <name evidence="2" type="ORF">CRM94_29410</name>
</gene>
<evidence type="ECO:0000313" key="2">
    <source>
        <dbReference type="EMBL" id="PEH38501.1"/>
    </source>
</evidence>
<dbReference type="Gene3D" id="3.20.20.140">
    <property type="entry name" value="Metal-dependent hydrolases"/>
    <property type="match status" value="1"/>
</dbReference>
<dbReference type="Pfam" id="PF07969">
    <property type="entry name" value="Amidohydro_3"/>
    <property type="match status" value="1"/>
</dbReference>
<dbReference type="InterPro" id="IPR011059">
    <property type="entry name" value="Metal-dep_hydrolase_composite"/>
</dbReference>
<dbReference type="InterPro" id="IPR013108">
    <property type="entry name" value="Amidohydro_3"/>
</dbReference>
<name>A0A2A7S4K8_BURGA</name>
<protein>
    <submittedName>
        <fullName evidence="2">Cytosine deaminase</fullName>
    </submittedName>
</protein>
<dbReference type="CDD" id="cd01293">
    <property type="entry name" value="Bact_CD"/>
    <property type="match status" value="1"/>
</dbReference>
<accession>A0A2A7S4K8</accession>
<evidence type="ECO:0000259" key="1">
    <source>
        <dbReference type="Pfam" id="PF07969"/>
    </source>
</evidence>
<sequence>MTTTSLLIRDIRTLDGARADILVTGSRIAAIGPALAPPPGCAIEDGALRLALPGLVEGHTHLDKTHWGLPWFRNEVGPRLVDRIEFERRWRAEQGHHAGRQSLALARAFLAAGTTRLRTHVDIDTEAGLKHLEGVLATREAMRGRQEIQIVAFPQSGVLARPGTEALLDAALGAGADLVGGLDPCAIEGDPVAAVDLMFRLAERHGSGIDLHLHERGEMGAASLGLVLDRTAALGMRGRVAISHGFCLGGVEPRVRDALLARMAALDVPIVTSAPPDIEVPSVAACRAAGVTVVGGNDGIRDTWTPYGRPDMLERAMLIGMRNNFRRDDELAVALDCVTDSAARGCGFGDYGLAPGARADLVLVEAAGAAEAVVARPPRRLVVASGAIVARDGVLVAG</sequence>
<dbReference type="InterPro" id="IPR052349">
    <property type="entry name" value="Metallo-hydrolase_Enzymes"/>
</dbReference>
<organism evidence="2 3">
    <name type="scientific">Burkholderia gladioli</name>
    <name type="common">Pseudomonas marginata</name>
    <name type="synonym">Phytomonas marginata</name>
    <dbReference type="NCBI Taxonomy" id="28095"/>
    <lineage>
        <taxon>Bacteria</taxon>
        <taxon>Pseudomonadati</taxon>
        <taxon>Pseudomonadota</taxon>
        <taxon>Betaproteobacteria</taxon>
        <taxon>Burkholderiales</taxon>
        <taxon>Burkholderiaceae</taxon>
        <taxon>Burkholderia</taxon>
    </lineage>
</organism>
<comment type="caution">
    <text evidence="2">The sequence shown here is derived from an EMBL/GenBank/DDBJ whole genome shotgun (WGS) entry which is preliminary data.</text>
</comment>
<dbReference type="Gene3D" id="2.30.40.10">
    <property type="entry name" value="Urease, subunit C, domain 1"/>
    <property type="match status" value="1"/>
</dbReference>
<dbReference type="AlphaFoldDB" id="A0A2A7S4K8"/>
<dbReference type="PANTHER" id="PTHR32027">
    <property type="entry name" value="CYTOSINE DEAMINASE"/>
    <property type="match status" value="1"/>
</dbReference>
<feature type="domain" description="Amidohydrolase 3" evidence="1">
    <location>
        <begin position="49"/>
        <end position="389"/>
    </location>
</feature>
<proteinExistence type="predicted"/>
<dbReference type="EMBL" id="PDDY01000004">
    <property type="protein sequence ID" value="PEH38501.1"/>
    <property type="molecule type" value="Genomic_DNA"/>
</dbReference>
<dbReference type="GO" id="GO:0016814">
    <property type="term" value="F:hydrolase activity, acting on carbon-nitrogen (but not peptide) bonds, in cyclic amidines"/>
    <property type="evidence" value="ECO:0007669"/>
    <property type="project" value="TreeGrafter"/>
</dbReference>